<evidence type="ECO:0000313" key="3">
    <source>
        <dbReference type="Proteomes" id="UP001054837"/>
    </source>
</evidence>
<evidence type="ECO:0000313" key="2">
    <source>
        <dbReference type="EMBL" id="GIX77814.1"/>
    </source>
</evidence>
<gene>
    <name evidence="2" type="ORF">CDAR_85101</name>
</gene>
<dbReference type="AlphaFoldDB" id="A0AAV4MZ90"/>
<name>A0AAV4MZ90_9ARAC</name>
<sequence>MRSINPNSKNVAYHSLEEGIRWGGTEIGGLVQKMGSGTEDEGGGGIVTEKGRKDKVGANRVHHSNHEYRDEGFIKIISWLVAWETDCHCSENTPKSDESKINE</sequence>
<reference evidence="2 3" key="1">
    <citation type="submission" date="2021-06" db="EMBL/GenBank/DDBJ databases">
        <title>Caerostris darwini draft genome.</title>
        <authorList>
            <person name="Kono N."/>
            <person name="Arakawa K."/>
        </authorList>
    </citation>
    <scope>NUCLEOTIDE SEQUENCE [LARGE SCALE GENOMIC DNA]</scope>
</reference>
<dbReference type="Proteomes" id="UP001054837">
    <property type="component" value="Unassembled WGS sequence"/>
</dbReference>
<proteinExistence type="predicted"/>
<organism evidence="2 3">
    <name type="scientific">Caerostris darwini</name>
    <dbReference type="NCBI Taxonomy" id="1538125"/>
    <lineage>
        <taxon>Eukaryota</taxon>
        <taxon>Metazoa</taxon>
        <taxon>Ecdysozoa</taxon>
        <taxon>Arthropoda</taxon>
        <taxon>Chelicerata</taxon>
        <taxon>Arachnida</taxon>
        <taxon>Araneae</taxon>
        <taxon>Araneomorphae</taxon>
        <taxon>Entelegynae</taxon>
        <taxon>Araneoidea</taxon>
        <taxon>Araneidae</taxon>
        <taxon>Caerostris</taxon>
    </lineage>
</organism>
<comment type="caution">
    <text evidence="2">The sequence shown here is derived from an EMBL/GenBank/DDBJ whole genome shotgun (WGS) entry which is preliminary data.</text>
</comment>
<feature type="region of interest" description="Disordered" evidence="1">
    <location>
        <begin position="31"/>
        <end position="58"/>
    </location>
</feature>
<evidence type="ECO:0000256" key="1">
    <source>
        <dbReference type="SAM" id="MobiDB-lite"/>
    </source>
</evidence>
<dbReference type="EMBL" id="BPLQ01001054">
    <property type="protein sequence ID" value="GIX77814.1"/>
    <property type="molecule type" value="Genomic_DNA"/>
</dbReference>
<accession>A0AAV4MZ90</accession>
<protein>
    <submittedName>
        <fullName evidence="2">Uncharacterized protein</fullName>
    </submittedName>
</protein>
<keyword evidence="3" id="KW-1185">Reference proteome</keyword>